<name>A0AAU6TC25_9GAMM</name>
<sequence>MQDNQQNQQLIDSFAQSLHSRGFVFVNRTNGPELYSTKDHDYFGYHSVTPLYCHWCNQNNIDKNSIPEDLFLELQKRLSFVSGTAFRPNAPLHIPQPSGLTRLNTFKAYEPTSTTQSDIVGTPFETFMSRMFPEPEERHIVTQWLAHMFQRPEQRPSWHLLLTSDTGTGKGFLFHSILTPLLCKQTKLINSFKRLTGQFSGILEESMLVMLDDAKSKSDATMTELKSILSESHVVLEKKYEAERTVEIFSRIIFASNEYRPLRLDPDERRWYVPRRIEHSESREETQSLIDSLEDWLDAGGLDVVYNYFRSYSLDGFHHKRIHQTETLKSMIGASQSVLEEALDVWLEGQLAFAPATLYSAFDEPKDLIKSKLTERGFVQKKIKNAPSRSSYWIHKDTIPADAAKWLNTKCFQKIDEYSF</sequence>
<protein>
    <submittedName>
        <fullName evidence="2">DUF5906 domain-containing protein</fullName>
    </submittedName>
</protein>
<dbReference type="Pfam" id="PF19263">
    <property type="entry name" value="DUF5906"/>
    <property type="match status" value="1"/>
</dbReference>
<dbReference type="RefSeq" id="WP_338611975.1">
    <property type="nucleotide sequence ID" value="NZ_CP095328.1"/>
</dbReference>
<dbReference type="AlphaFoldDB" id="A0AAU6TC25"/>
<accession>A0AAU6TC25</accession>
<evidence type="ECO:0000259" key="1">
    <source>
        <dbReference type="Pfam" id="PF19263"/>
    </source>
</evidence>
<reference evidence="2" key="1">
    <citation type="submission" date="2022-03" db="EMBL/GenBank/DDBJ databases">
        <title>Sea Food Isolates.</title>
        <authorList>
            <person name="Li C."/>
        </authorList>
    </citation>
    <scope>NUCLEOTIDE SEQUENCE</scope>
    <source>
        <strain evidence="2">19NY04SH05-1</strain>
    </source>
</reference>
<feature type="domain" description="NrS-1 polymerase-like helicase" evidence="1">
    <location>
        <begin position="162"/>
        <end position="270"/>
    </location>
</feature>
<dbReference type="Gene3D" id="3.40.50.300">
    <property type="entry name" value="P-loop containing nucleotide triphosphate hydrolases"/>
    <property type="match status" value="1"/>
</dbReference>
<evidence type="ECO:0000313" key="2">
    <source>
        <dbReference type="EMBL" id="XAG42615.1"/>
    </source>
</evidence>
<proteinExistence type="predicted"/>
<dbReference type="InterPro" id="IPR045455">
    <property type="entry name" value="NrS-1_pol-like_helicase"/>
</dbReference>
<dbReference type="EMBL" id="CP095328">
    <property type="protein sequence ID" value="XAG42615.1"/>
    <property type="molecule type" value="Genomic_DNA"/>
</dbReference>
<organism evidence="2">
    <name type="scientific">Aeromonas sp. 19NY04SH05-1</name>
    <dbReference type="NCBI Taxonomy" id="2920537"/>
    <lineage>
        <taxon>Bacteria</taxon>
        <taxon>Pseudomonadati</taxon>
        <taxon>Pseudomonadota</taxon>
        <taxon>Gammaproteobacteria</taxon>
        <taxon>Aeromonadales</taxon>
        <taxon>Aeromonadaceae</taxon>
        <taxon>Aeromonas</taxon>
    </lineage>
</organism>
<dbReference type="SUPFAM" id="SSF52540">
    <property type="entry name" value="P-loop containing nucleoside triphosphate hydrolases"/>
    <property type="match status" value="1"/>
</dbReference>
<dbReference type="InterPro" id="IPR027417">
    <property type="entry name" value="P-loop_NTPase"/>
</dbReference>
<gene>
    <name evidence="2" type="ORF">MRK42_06430</name>
</gene>